<accession>A0AAD9R4Q1</accession>
<evidence type="ECO:0000313" key="3">
    <source>
        <dbReference type="Proteomes" id="UP001249851"/>
    </source>
</evidence>
<evidence type="ECO:0000256" key="1">
    <source>
        <dbReference type="SAM" id="Phobius"/>
    </source>
</evidence>
<name>A0AAD9R4Q1_ACRCE</name>
<reference evidence="2" key="1">
    <citation type="journal article" date="2023" name="G3 (Bethesda)">
        <title>Whole genome assembly and annotation of the endangered Caribbean coral Acropora cervicornis.</title>
        <authorList>
            <person name="Selwyn J.D."/>
            <person name="Vollmer S.V."/>
        </authorList>
    </citation>
    <scope>NUCLEOTIDE SEQUENCE</scope>
    <source>
        <strain evidence="2">K2</strain>
    </source>
</reference>
<comment type="caution">
    <text evidence="2">The sequence shown here is derived from an EMBL/GenBank/DDBJ whole genome shotgun (WGS) entry which is preliminary data.</text>
</comment>
<keyword evidence="3" id="KW-1185">Reference proteome</keyword>
<sequence>MTWSVELLQLGADFWPNIDDSWASGKDDKTANTALKHCKPGRVSRQLVLSDEKNHDRHHLGLRYLALSAQERFVLLQKFFKNPCEARTFRNLVIELGFTMAIFLCILSGLKLARSRRQIVTISLCWVWRKLERGSERFPVKSTFM</sequence>
<dbReference type="Proteomes" id="UP001249851">
    <property type="component" value="Unassembled WGS sequence"/>
</dbReference>
<keyword evidence="1" id="KW-1133">Transmembrane helix</keyword>
<protein>
    <submittedName>
        <fullName evidence="2">Uncharacterized protein</fullName>
    </submittedName>
</protein>
<dbReference type="EMBL" id="JARQWQ010000003">
    <property type="protein sequence ID" value="KAK2573088.1"/>
    <property type="molecule type" value="Genomic_DNA"/>
</dbReference>
<evidence type="ECO:0000313" key="2">
    <source>
        <dbReference type="EMBL" id="KAK2573088.1"/>
    </source>
</evidence>
<organism evidence="2 3">
    <name type="scientific">Acropora cervicornis</name>
    <name type="common">Staghorn coral</name>
    <dbReference type="NCBI Taxonomy" id="6130"/>
    <lineage>
        <taxon>Eukaryota</taxon>
        <taxon>Metazoa</taxon>
        <taxon>Cnidaria</taxon>
        <taxon>Anthozoa</taxon>
        <taxon>Hexacorallia</taxon>
        <taxon>Scleractinia</taxon>
        <taxon>Astrocoeniina</taxon>
        <taxon>Acroporidae</taxon>
        <taxon>Acropora</taxon>
    </lineage>
</organism>
<keyword evidence="1" id="KW-0472">Membrane</keyword>
<dbReference type="AlphaFoldDB" id="A0AAD9R4Q1"/>
<keyword evidence="1" id="KW-0812">Transmembrane</keyword>
<feature type="transmembrane region" description="Helical" evidence="1">
    <location>
        <begin position="92"/>
        <end position="110"/>
    </location>
</feature>
<proteinExistence type="predicted"/>
<reference evidence="2" key="2">
    <citation type="journal article" date="2023" name="Science">
        <title>Genomic signatures of disease resistance in endangered staghorn corals.</title>
        <authorList>
            <person name="Vollmer S.V."/>
            <person name="Selwyn J.D."/>
            <person name="Despard B.A."/>
            <person name="Roesel C.L."/>
        </authorList>
    </citation>
    <scope>NUCLEOTIDE SEQUENCE</scope>
    <source>
        <strain evidence="2">K2</strain>
    </source>
</reference>
<gene>
    <name evidence="2" type="ORF">P5673_002123</name>
</gene>